<dbReference type="EMBL" id="SUMB01000006">
    <property type="protein sequence ID" value="TJZ52153.1"/>
    <property type="molecule type" value="Genomic_DNA"/>
</dbReference>
<dbReference type="AlphaFoldDB" id="A0A4U0NE82"/>
<evidence type="ECO:0000259" key="6">
    <source>
        <dbReference type="Pfam" id="PF06722"/>
    </source>
</evidence>
<dbReference type="InterPro" id="IPR030953">
    <property type="entry name" value="Glycosyl_450act"/>
</dbReference>
<evidence type="ECO:0000256" key="3">
    <source>
        <dbReference type="ARBA" id="ARBA00022679"/>
    </source>
</evidence>
<organism evidence="8 9">
    <name type="scientific">Streptomyces piniterrae</name>
    <dbReference type="NCBI Taxonomy" id="2571125"/>
    <lineage>
        <taxon>Bacteria</taxon>
        <taxon>Bacillati</taxon>
        <taxon>Actinomycetota</taxon>
        <taxon>Actinomycetes</taxon>
        <taxon>Kitasatosporales</taxon>
        <taxon>Streptomycetaceae</taxon>
        <taxon>Streptomyces</taxon>
    </lineage>
</organism>
<dbReference type="GO" id="GO:0017000">
    <property type="term" value="P:antibiotic biosynthetic process"/>
    <property type="evidence" value="ECO:0007669"/>
    <property type="project" value="UniProtKB-KW"/>
</dbReference>
<reference evidence="8 9" key="1">
    <citation type="submission" date="2019-04" db="EMBL/GenBank/DDBJ databases">
        <title>Streptomyces piniterrae sp. nov., a heliquinomycin-producing actinomycete isolated from rhizosphere soil of Pinus yunnanensis.</title>
        <authorList>
            <person name="Zhuang X."/>
            <person name="Zhao J."/>
        </authorList>
    </citation>
    <scope>NUCLEOTIDE SEQUENCE [LARGE SCALE GENOMIC DNA]</scope>
    <source>
        <strain evidence="9">jys28</strain>
    </source>
</reference>
<dbReference type="CDD" id="cd03784">
    <property type="entry name" value="GT1_Gtf-like"/>
    <property type="match status" value="1"/>
</dbReference>
<keyword evidence="4" id="KW-0045">Antibiotic biosynthesis</keyword>
<dbReference type="Pfam" id="PF21036">
    <property type="entry name" value="EryCIII-like_N"/>
    <property type="match status" value="1"/>
</dbReference>
<feature type="domain" description="Erythromycin biosynthesis protein CIII-like N-terminal" evidence="7">
    <location>
        <begin position="22"/>
        <end position="251"/>
    </location>
</feature>
<evidence type="ECO:0000256" key="5">
    <source>
        <dbReference type="SAM" id="MobiDB-lite"/>
    </source>
</evidence>
<gene>
    <name evidence="8" type="ORF">FCH28_20225</name>
</gene>
<feature type="domain" description="Erythromycin biosynthesis protein CIII-like C-terminal" evidence="6">
    <location>
        <begin position="266"/>
        <end position="409"/>
    </location>
</feature>
<dbReference type="Gene3D" id="3.40.50.2000">
    <property type="entry name" value="Glycogen Phosphorylase B"/>
    <property type="match status" value="2"/>
</dbReference>
<evidence type="ECO:0000259" key="7">
    <source>
        <dbReference type="Pfam" id="PF21036"/>
    </source>
</evidence>
<dbReference type="SUPFAM" id="SSF53756">
    <property type="entry name" value="UDP-Glycosyltransferase/glycogen phosphorylase"/>
    <property type="match status" value="1"/>
</dbReference>
<dbReference type="Proteomes" id="UP000308697">
    <property type="component" value="Unassembled WGS sequence"/>
</dbReference>
<feature type="region of interest" description="Disordered" evidence="5">
    <location>
        <begin position="392"/>
        <end position="416"/>
    </location>
</feature>
<protein>
    <submittedName>
        <fullName evidence="8">Activator-dependent family glycosyltransferase</fullName>
    </submittedName>
</protein>
<dbReference type="GO" id="GO:0016758">
    <property type="term" value="F:hexosyltransferase activity"/>
    <property type="evidence" value="ECO:0007669"/>
    <property type="project" value="UniProtKB-ARBA"/>
</dbReference>
<dbReference type="PANTHER" id="PTHR48050:SF13">
    <property type="entry name" value="STEROL 3-BETA-GLUCOSYLTRANSFERASE UGT80A2"/>
    <property type="match status" value="1"/>
</dbReference>
<dbReference type="RefSeq" id="WP_136741452.1">
    <property type="nucleotide sequence ID" value="NZ_SUMB01000006.1"/>
</dbReference>
<evidence type="ECO:0000313" key="8">
    <source>
        <dbReference type="EMBL" id="TJZ52153.1"/>
    </source>
</evidence>
<dbReference type="InterPro" id="IPR010610">
    <property type="entry name" value="EryCIII-like_C"/>
</dbReference>
<proteinExistence type="inferred from homology"/>
<dbReference type="FunFam" id="3.40.50.2000:FF:000072">
    <property type="entry name" value="Glycosyl transferase"/>
    <property type="match status" value="1"/>
</dbReference>
<comment type="caution">
    <text evidence="8">The sequence shown here is derived from an EMBL/GenBank/DDBJ whole genome shotgun (WGS) entry which is preliminary data.</text>
</comment>
<accession>A0A4U0NE82</accession>
<dbReference type="NCBIfam" id="TIGR04516">
    <property type="entry name" value="glycosyl_450act"/>
    <property type="match status" value="1"/>
</dbReference>
<evidence type="ECO:0000256" key="2">
    <source>
        <dbReference type="ARBA" id="ARBA00022676"/>
    </source>
</evidence>
<keyword evidence="3 8" id="KW-0808">Transferase</keyword>
<keyword evidence="9" id="KW-1185">Reference proteome</keyword>
<sequence length="416" mass="45950">MRVLLACAGIKTHFYKVVTTAWALQNAGHEVLVASHPVLVDDIVQAGLSAVAVGTDHTMFAPAPAGTTSYSREWDFTFSTPETLTWEYLHELHESLVGRFHTTLNNDTFVDGMVDFARRWQPDLVLWELGTYAGALAARAVGAAHARIVWGQDVTMRAREEFLALNRARPADQQSDPLADWLGEVAARFGDTFDEELVTGQWTVDLLPESARLKTSLKIVPSRYVPYNGPSVVPTWVYEPPERPRVCLTLGVAGRERGLDYISQADLLDAVADLDIDIVATMDSLQRENLRQVPDNTRLVDFIPLQALLPSCSAIVHHGGSGTWGTAMLYGVPQVVIAATWDTPVKGRHLERVGAGLYIPAGELKPDRLRENLVRVLEEPSFRAAAERLRQEALAEPSPNETVPALERLTAQHRAR</sequence>
<dbReference type="InterPro" id="IPR050426">
    <property type="entry name" value="Glycosyltransferase_28"/>
</dbReference>
<dbReference type="InterPro" id="IPR002213">
    <property type="entry name" value="UDP_glucos_trans"/>
</dbReference>
<dbReference type="InterPro" id="IPR048284">
    <property type="entry name" value="EryCIII-like_N"/>
</dbReference>
<dbReference type="PANTHER" id="PTHR48050">
    <property type="entry name" value="STEROL 3-BETA-GLUCOSYLTRANSFERASE"/>
    <property type="match status" value="1"/>
</dbReference>
<evidence type="ECO:0000256" key="4">
    <source>
        <dbReference type="ARBA" id="ARBA00023194"/>
    </source>
</evidence>
<dbReference type="Pfam" id="PF06722">
    <property type="entry name" value="EryCIII-like_C"/>
    <property type="match status" value="1"/>
</dbReference>
<keyword evidence="2" id="KW-0328">Glycosyltransferase</keyword>
<name>A0A4U0NE82_9ACTN</name>
<dbReference type="GO" id="GO:0008194">
    <property type="term" value="F:UDP-glycosyltransferase activity"/>
    <property type="evidence" value="ECO:0007669"/>
    <property type="project" value="InterPro"/>
</dbReference>
<comment type="similarity">
    <text evidence="1">Belongs to the glycosyltransferase 28 family.</text>
</comment>
<evidence type="ECO:0000256" key="1">
    <source>
        <dbReference type="ARBA" id="ARBA00006962"/>
    </source>
</evidence>
<dbReference type="OrthoDB" id="3863369at2"/>
<evidence type="ECO:0000313" key="9">
    <source>
        <dbReference type="Proteomes" id="UP000308697"/>
    </source>
</evidence>